<dbReference type="AlphaFoldDB" id="A0A098Y3G6"/>
<dbReference type="Pfam" id="PF11236">
    <property type="entry name" value="DUF3037"/>
    <property type="match status" value="1"/>
</dbReference>
<name>A0A098Y3G6_9ACTN</name>
<dbReference type="RefSeq" id="WP_036337455.1">
    <property type="nucleotide sequence ID" value="NZ_JPMX01000077.1"/>
</dbReference>
<organism evidence="1 2">
    <name type="scientific">Modestobacter caceresii</name>
    <dbReference type="NCBI Taxonomy" id="1522368"/>
    <lineage>
        <taxon>Bacteria</taxon>
        <taxon>Bacillati</taxon>
        <taxon>Actinomycetota</taxon>
        <taxon>Actinomycetes</taxon>
        <taxon>Geodermatophilales</taxon>
        <taxon>Geodermatophilaceae</taxon>
        <taxon>Modestobacter</taxon>
    </lineage>
</organism>
<dbReference type="InterPro" id="IPR021398">
    <property type="entry name" value="DUF3037"/>
</dbReference>
<proteinExistence type="predicted"/>
<evidence type="ECO:0008006" key="3">
    <source>
        <dbReference type="Google" id="ProtNLM"/>
    </source>
</evidence>
<dbReference type="OrthoDB" id="9803207at2"/>
<dbReference type="STRING" id="1522368.IN07_17075"/>
<dbReference type="Proteomes" id="UP000029713">
    <property type="component" value="Unassembled WGS sequence"/>
</dbReference>
<sequence length="131" mass="14041">MTGRDTFEYAVLRVVPRVERGESFNAGVLVYCRQRDYLGSRLHLDVDRLRALDPTADPVAITAALQAAADVCSAAVGAGAAGREALGSRFRWLTAPRSTVVQPSAVHTGLTADPDAEADRLLRLLVLPVEV</sequence>
<protein>
    <recommendedName>
        <fullName evidence="3">DUF3037 domain-containing protein</fullName>
    </recommendedName>
</protein>
<comment type="caution">
    <text evidence="1">The sequence shown here is derived from an EMBL/GenBank/DDBJ whole genome shotgun (WGS) entry which is preliminary data.</text>
</comment>
<gene>
    <name evidence="1" type="ORF">IN07_17075</name>
</gene>
<reference evidence="1 2" key="1">
    <citation type="submission" date="2014-07" db="EMBL/GenBank/DDBJ databases">
        <title>Biosystematic studies on Modestobacter strains isolated from extreme hyper-arid desert soil and from historic building.</title>
        <authorList>
            <person name="Bukarasam K."/>
            <person name="Bull A."/>
            <person name="Girard G."/>
            <person name="van Wezel G."/>
            <person name="Goodfellow M."/>
        </authorList>
    </citation>
    <scope>NUCLEOTIDE SEQUENCE [LARGE SCALE GENOMIC DNA]</scope>
    <source>
        <strain evidence="1 2">KNN45-2b</strain>
    </source>
</reference>
<accession>A0A098Y3G6</accession>
<dbReference type="EMBL" id="JPMX01000077">
    <property type="protein sequence ID" value="KGH45413.1"/>
    <property type="molecule type" value="Genomic_DNA"/>
</dbReference>
<evidence type="ECO:0000313" key="1">
    <source>
        <dbReference type="EMBL" id="KGH45413.1"/>
    </source>
</evidence>
<keyword evidence="2" id="KW-1185">Reference proteome</keyword>
<evidence type="ECO:0000313" key="2">
    <source>
        <dbReference type="Proteomes" id="UP000029713"/>
    </source>
</evidence>